<evidence type="ECO:0000256" key="2">
    <source>
        <dbReference type="SAM" id="Phobius"/>
    </source>
</evidence>
<proteinExistence type="predicted"/>
<keyword evidence="2" id="KW-0812">Transmembrane</keyword>
<dbReference type="VEuPathDB" id="VectorBase:GPAI033098"/>
<feature type="transmembrane region" description="Helical" evidence="2">
    <location>
        <begin position="33"/>
        <end position="52"/>
    </location>
</feature>
<sequence>MDYEKLNRTPFKGNLLVERSLDLKLREKKANYYLKWGVINLLLLLILMSDYSQSSCVQSNFSKIEYGAIIIIGLNTIACFTKYLFYMFKREFLQGTVQQKNLLKFDDNDSSFVIFDPIKKKEVQAEDTLQNSDINTSWHSSFIGNRSLDSTSWNYTRTPLRKSLSPQQQQNQVRNESCSRRTRSSPLNVSALNNDGFVSPYQHFSRVNQINDEGSLQQYLNDVLRKENSVTEIHDVSHNFNSNSINSFWNYCNLAANVLKTSLYQLAPTTASANQNKQVSNEDIGLNIVDKNSEIIKRISSEKLSRYVGNLRTWISATILQRLANEIQKVDESFKHRGLLDMQIGSIGLERLKKTVENKQFVTLHMPMLPLIVPFLEMSSNQEYLVQRIKDLAKGSCITDYRWDSGSEYHGLKWDEHLPTDAAIIFHLFCVYLDTQLMPLPQNEGRPFYSRYVIVGEEKRSVKDTVALVQNRARCALLCTNPLKPKFNFISEGEIHACAYDRNNLFYVIIQFLVYMRSHQESCLEGVNLGASGINLMCAIDD</sequence>
<reference evidence="3" key="2">
    <citation type="submission" date="2020-05" db="UniProtKB">
        <authorList>
            <consortium name="EnsemblMetazoa"/>
        </authorList>
    </citation>
    <scope>IDENTIFICATION</scope>
    <source>
        <strain evidence="3">IAEA</strain>
    </source>
</reference>
<accession>A0A1B0A387</accession>
<feature type="transmembrane region" description="Helical" evidence="2">
    <location>
        <begin position="64"/>
        <end position="85"/>
    </location>
</feature>
<dbReference type="GO" id="GO:0016020">
    <property type="term" value="C:membrane"/>
    <property type="evidence" value="ECO:0007669"/>
    <property type="project" value="TreeGrafter"/>
</dbReference>
<keyword evidence="2" id="KW-1133">Transmembrane helix</keyword>
<keyword evidence="4" id="KW-1185">Reference proteome</keyword>
<protein>
    <recommendedName>
        <fullName evidence="5">Transmembrane protein 209</fullName>
    </recommendedName>
</protein>
<evidence type="ECO:0000256" key="1">
    <source>
        <dbReference type="SAM" id="MobiDB-lite"/>
    </source>
</evidence>
<name>A0A1B0A387_GLOPL</name>
<dbReference type="Pfam" id="PF09786">
    <property type="entry name" value="CytochromB561_N"/>
    <property type="match status" value="1"/>
</dbReference>
<dbReference type="STRING" id="7398.A0A1B0A387"/>
<dbReference type="PANTHER" id="PTHR21780">
    <property type="entry name" value="TRANSMEMBRANE PROTEIN 209"/>
    <property type="match status" value="1"/>
</dbReference>
<feature type="region of interest" description="Disordered" evidence="1">
    <location>
        <begin position="160"/>
        <end position="186"/>
    </location>
</feature>
<dbReference type="AlphaFoldDB" id="A0A1B0A387"/>
<evidence type="ECO:0000313" key="4">
    <source>
        <dbReference type="Proteomes" id="UP000092445"/>
    </source>
</evidence>
<evidence type="ECO:0008006" key="5">
    <source>
        <dbReference type="Google" id="ProtNLM"/>
    </source>
</evidence>
<dbReference type="Proteomes" id="UP000092445">
    <property type="component" value="Unassembled WGS sequence"/>
</dbReference>
<dbReference type="PANTHER" id="PTHR21780:SF0">
    <property type="entry name" value="TRANSMEMBRANE PROTEIN 209"/>
    <property type="match status" value="1"/>
</dbReference>
<organism evidence="3 4">
    <name type="scientific">Glossina pallidipes</name>
    <name type="common">Tsetse fly</name>
    <dbReference type="NCBI Taxonomy" id="7398"/>
    <lineage>
        <taxon>Eukaryota</taxon>
        <taxon>Metazoa</taxon>
        <taxon>Ecdysozoa</taxon>
        <taxon>Arthropoda</taxon>
        <taxon>Hexapoda</taxon>
        <taxon>Insecta</taxon>
        <taxon>Pterygota</taxon>
        <taxon>Neoptera</taxon>
        <taxon>Endopterygota</taxon>
        <taxon>Diptera</taxon>
        <taxon>Brachycera</taxon>
        <taxon>Muscomorpha</taxon>
        <taxon>Hippoboscoidea</taxon>
        <taxon>Glossinidae</taxon>
        <taxon>Glossina</taxon>
    </lineage>
</organism>
<evidence type="ECO:0000313" key="3">
    <source>
        <dbReference type="EnsemblMetazoa" id="GPAI033098-PA"/>
    </source>
</evidence>
<dbReference type="InterPro" id="IPR019176">
    <property type="entry name" value="Cytochrome_B561-rel"/>
</dbReference>
<feature type="compositionally biased region" description="Polar residues" evidence="1">
    <location>
        <begin position="164"/>
        <end position="176"/>
    </location>
</feature>
<reference evidence="4" key="1">
    <citation type="submission" date="2014-03" db="EMBL/GenBank/DDBJ databases">
        <authorList>
            <person name="Aksoy S."/>
            <person name="Warren W."/>
            <person name="Wilson R.K."/>
        </authorList>
    </citation>
    <scope>NUCLEOTIDE SEQUENCE [LARGE SCALE GENOMIC DNA]</scope>
    <source>
        <strain evidence="4">IAEA</strain>
    </source>
</reference>
<keyword evidence="2" id="KW-0472">Membrane</keyword>
<dbReference type="EnsemblMetazoa" id="GPAI033098-RA">
    <property type="protein sequence ID" value="GPAI033098-PA"/>
    <property type="gene ID" value="GPAI033098"/>
</dbReference>